<keyword evidence="3" id="KW-0067">ATP-binding</keyword>
<name>A0A2H0UYM3_9BACT</name>
<keyword evidence="2" id="KW-0547">Nucleotide-binding</keyword>
<dbReference type="PANTHER" id="PTHR43030">
    <property type="entry name" value="PHOSPHOENOLPYRUVATE SYNTHASE"/>
    <property type="match status" value="1"/>
</dbReference>
<comment type="similarity">
    <text evidence="1">Belongs to the PEP-utilizing enzyme family.</text>
</comment>
<dbReference type="InterPro" id="IPR008279">
    <property type="entry name" value="PEP-util_enz_mobile_dom"/>
</dbReference>
<dbReference type="EMBL" id="PFAT01000059">
    <property type="protein sequence ID" value="PIR91923.1"/>
    <property type="molecule type" value="Genomic_DNA"/>
</dbReference>
<dbReference type="Gene3D" id="3.50.30.10">
    <property type="entry name" value="Phosphohistidine domain"/>
    <property type="match status" value="1"/>
</dbReference>
<dbReference type="Pfam" id="PF00391">
    <property type="entry name" value="PEP-utilizers"/>
    <property type="match status" value="1"/>
</dbReference>
<dbReference type="GO" id="GO:0008986">
    <property type="term" value="F:pyruvate, water dikinase activity"/>
    <property type="evidence" value="ECO:0007669"/>
    <property type="project" value="InterPro"/>
</dbReference>
<evidence type="ECO:0000259" key="4">
    <source>
        <dbReference type="Pfam" id="PF00391"/>
    </source>
</evidence>
<evidence type="ECO:0000313" key="6">
    <source>
        <dbReference type="Proteomes" id="UP000228510"/>
    </source>
</evidence>
<dbReference type="Proteomes" id="UP000228510">
    <property type="component" value="Unassembled WGS sequence"/>
</dbReference>
<organism evidence="5 6">
    <name type="scientific">Candidatus Falkowbacteria bacterium CG10_big_fil_rev_8_21_14_0_10_44_15</name>
    <dbReference type="NCBI Taxonomy" id="1974569"/>
    <lineage>
        <taxon>Bacteria</taxon>
        <taxon>Candidatus Falkowiibacteriota</taxon>
    </lineage>
</organism>
<dbReference type="AlphaFoldDB" id="A0A2H0UYM3"/>
<dbReference type="GO" id="GO:0005524">
    <property type="term" value="F:ATP binding"/>
    <property type="evidence" value="ECO:0007669"/>
    <property type="project" value="UniProtKB-KW"/>
</dbReference>
<sequence length="379" mass="44169">MIAMKQYYTFHYRMSDQSLAFNDFIYHPNNYGLIDYRVLQMGDHTVAYLTPRGVRQTAALGKKLFNEEYSRNLIKRVQRHLRSLRQTKILLRNVETLNKRGRLYLWKTTAKRTDEFCYLYLYCEQPVLFPLEECVRQVAHNNKRLQQVLETPALAKKFGFPKKAQRALELLFIIGKYKLQLHLKFEPWLKELDAFIAYIGRTYHLSPKQALMLRREEITGILRGEQEPPLDELNRREHGCVLLPSRRGAIWRCYYGKRFDYWHKQLEQPRKNNITGTTVFPGKVRGRVRIHLSWTKIIKPTPGSILVTGMTNPQLLPYLKRVASIVTDEGGLTCHAAIISRELKIPCIVGTGNATKLLKDGDLVEVDANKGIVRKINKV</sequence>
<gene>
    <name evidence="5" type="ORF">COU01_04585</name>
</gene>
<dbReference type="PROSITE" id="PS00370">
    <property type="entry name" value="PEP_ENZYMES_PHOS_SITE"/>
    <property type="match status" value="1"/>
</dbReference>
<evidence type="ECO:0000256" key="1">
    <source>
        <dbReference type="ARBA" id="ARBA00007837"/>
    </source>
</evidence>
<dbReference type="InterPro" id="IPR006319">
    <property type="entry name" value="PEP_synth"/>
</dbReference>
<evidence type="ECO:0000256" key="2">
    <source>
        <dbReference type="ARBA" id="ARBA00022741"/>
    </source>
</evidence>
<reference evidence="6" key="1">
    <citation type="submission" date="2017-09" db="EMBL/GenBank/DDBJ databases">
        <title>Depth-based differentiation of microbial function through sediment-hosted aquifers and enrichment of novel symbionts in the deep terrestrial subsurface.</title>
        <authorList>
            <person name="Probst A.J."/>
            <person name="Ladd B."/>
            <person name="Jarett J.K."/>
            <person name="Geller-Mcgrath D.E."/>
            <person name="Sieber C.M.K."/>
            <person name="Emerson J.B."/>
            <person name="Anantharaman K."/>
            <person name="Thomas B.C."/>
            <person name="Malmstrom R."/>
            <person name="Stieglmeier M."/>
            <person name="Klingl A."/>
            <person name="Woyke T."/>
            <person name="Ryan C.M."/>
            <person name="Banfield J.F."/>
        </authorList>
    </citation>
    <scope>NUCLEOTIDE SEQUENCE [LARGE SCALE GENOMIC DNA]</scope>
</reference>
<feature type="domain" description="PEP-utilising enzyme mobile" evidence="4">
    <location>
        <begin position="302"/>
        <end position="371"/>
    </location>
</feature>
<dbReference type="SUPFAM" id="SSF52009">
    <property type="entry name" value="Phosphohistidine domain"/>
    <property type="match status" value="1"/>
</dbReference>
<dbReference type="InterPro" id="IPR018274">
    <property type="entry name" value="PEP_util_AS"/>
</dbReference>
<evidence type="ECO:0000313" key="5">
    <source>
        <dbReference type="EMBL" id="PIR91923.1"/>
    </source>
</evidence>
<comment type="caution">
    <text evidence="5">The sequence shown here is derived from an EMBL/GenBank/DDBJ whole genome shotgun (WGS) entry which is preliminary data.</text>
</comment>
<protein>
    <recommendedName>
        <fullName evidence="4">PEP-utilising enzyme mobile domain-containing protein</fullName>
    </recommendedName>
</protein>
<dbReference type="PANTHER" id="PTHR43030:SF1">
    <property type="entry name" value="PHOSPHOENOLPYRUVATE SYNTHASE"/>
    <property type="match status" value="1"/>
</dbReference>
<evidence type="ECO:0000256" key="3">
    <source>
        <dbReference type="ARBA" id="ARBA00022840"/>
    </source>
</evidence>
<dbReference type="InterPro" id="IPR036637">
    <property type="entry name" value="Phosphohistidine_dom_sf"/>
</dbReference>
<proteinExistence type="inferred from homology"/>
<accession>A0A2H0UYM3</accession>